<protein>
    <submittedName>
        <fullName evidence="1">Uncharacterized protein</fullName>
    </submittedName>
</protein>
<sequence length="89" mass="9805">MTTDGDTIALSEALPLIRDTVHRCAPRLFTIYGADEVTGSPLIGWGMDFGPKIGALYWQPHDNTTHTGESAEQIHKIYELAGVAHLDWL</sequence>
<organism evidence="1 2">
    <name type="scientific">Herbihabitans rhizosphaerae</name>
    <dbReference type="NCBI Taxonomy" id="1872711"/>
    <lineage>
        <taxon>Bacteria</taxon>
        <taxon>Bacillati</taxon>
        <taxon>Actinomycetota</taxon>
        <taxon>Actinomycetes</taxon>
        <taxon>Pseudonocardiales</taxon>
        <taxon>Pseudonocardiaceae</taxon>
        <taxon>Herbihabitans</taxon>
    </lineage>
</organism>
<gene>
    <name evidence="1" type="ORF">EV193_103691</name>
</gene>
<dbReference type="Proteomes" id="UP000294257">
    <property type="component" value="Unassembled WGS sequence"/>
</dbReference>
<dbReference type="RefSeq" id="WP_130344289.1">
    <property type="nucleotide sequence ID" value="NZ_SGWQ01000003.1"/>
</dbReference>
<dbReference type="OrthoDB" id="3692212at2"/>
<accession>A0A4Q7KWC6</accession>
<reference evidence="1 2" key="1">
    <citation type="submission" date="2019-02" db="EMBL/GenBank/DDBJ databases">
        <title>Genomic Encyclopedia of Type Strains, Phase IV (KMG-IV): sequencing the most valuable type-strain genomes for metagenomic binning, comparative biology and taxonomic classification.</title>
        <authorList>
            <person name="Goeker M."/>
        </authorList>
    </citation>
    <scope>NUCLEOTIDE SEQUENCE [LARGE SCALE GENOMIC DNA]</scope>
    <source>
        <strain evidence="1 2">DSM 101727</strain>
    </source>
</reference>
<evidence type="ECO:0000313" key="2">
    <source>
        <dbReference type="Proteomes" id="UP000294257"/>
    </source>
</evidence>
<name>A0A4Q7KWC6_9PSEU</name>
<dbReference type="AlphaFoldDB" id="A0A4Q7KWC6"/>
<dbReference type="EMBL" id="SGWQ01000003">
    <property type="protein sequence ID" value="RZS41368.1"/>
    <property type="molecule type" value="Genomic_DNA"/>
</dbReference>
<keyword evidence="2" id="KW-1185">Reference proteome</keyword>
<proteinExistence type="predicted"/>
<evidence type="ECO:0000313" key="1">
    <source>
        <dbReference type="EMBL" id="RZS41368.1"/>
    </source>
</evidence>
<comment type="caution">
    <text evidence="1">The sequence shown here is derived from an EMBL/GenBank/DDBJ whole genome shotgun (WGS) entry which is preliminary data.</text>
</comment>